<dbReference type="GO" id="GO:0010019">
    <property type="term" value="P:chloroplast-nucleus signaling pathway"/>
    <property type="evidence" value="ECO:0007669"/>
    <property type="project" value="TreeGrafter"/>
</dbReference>
<feature type="repeat" description="PPR" evidence="3">
    <location>
        <begin position="203"/>
        <end position="237"/>
    </location>
</feature>
<evidence type="ECO:0000256" key="1">
    <source>
        <dbReference type="ARBA" id="ARBA00007626"/>
    </source>
</evidence>
<evidence type="ECO:0000256" key="4">
    <source>
        <dbReference type="SAM" id="MobiDB-lite"/>
    </source>
</evidence>
<dbReference type="SMR" id="A0A8T3ASG3"/>
<protein>
    <recommendedName>
        <fullName evidence="7">Pentatricopeptide repeat-containing protein</fullName>
    </recommendedName>
</protein>
<sequence length="393" mass="43669">MAIYSPSCGSRSPPVIRVLVLRLSTAVSIPSSTSSCPPPPSSSPSNSHLRNDHDPIKTLPLPKPSFSSTSGRFAVELAARRLSRIKFRESNPTVSHESFLSTVILSYGSAHKLDRAIAIFEEIPRLCSAPPTTLSFNALLSSAIRAGQHTQVPHLFSRLAQKHSISPDRFSYGVLIKSLCLSGKLENALEIINEMEEKCVEVTTVIYTTLISALYKDGKQERAEELWNEMVEKGKDPDLTSYNVKIMHQALDGKVEQVLESISELKSAGLKPDRITYNYLMTCYSKNGRYEDVKQVYEELKSSGYAPNSTTFKVMMNLLCESGDFDGGFDVFMESMKHEKIPDSVTVRALVVALAQKAKLEEAKMVIRAMRERFPVDMVGEWKIVGKELGLDI</sequence>
<feature type="region of interest" description="Disordered" evidence="4">
    <location>
        <begin position="29"/>
        <end position="65"/>
    </location>
</feature>
<keyword evidence="6" id="KW-1185">Reference proteome</keyword>
<dbReference type="EMBL" id="JAGYWB010000013">
    <property type="protein sequence ID" value="KAI0499576.1"/>
    <property type="molecule type" value="Genomic_DNA"/>
</dbReference>
<dbReference type="NCBIfam" id="TIGR00756">
    <property type="entry name" value="PPR"/>
    <property type="match status" value="4"/>
</dbReference>
<dbReference type="PROSITE" id="PS51375">
    <property type="entry name" value="PPR"/>
    <property type="match status" value="4"/>
</dbReference>
<evidence type="ECO:0000313" key="5">
    <source>
        <dbReference type="EMBL" id="KAI0499576.1"/>
    </source>
</evidence>
<dbReference type="OrthoDB" id="185373at2759"/>
<evidence type="ECO:0008006" key="7">
    <source>
        <dbReference type="Google" id="ProtNLM"/>
    </source>
</evidence>
<dbReference type="InterPro" id="IPR011990">
    <property type="entry name" value="TPR-like_helical_dom_sf"/>
</dbReference>
<dbReference type="Gene3D" id="1.25.40.10">
    <property type="entry name" value="Tetratricopeptide repeat domain"/>
    <property type="match status" value="2"/>
</dbReference>
<name>A0A8T3ASG3_DENNO</name>
<dbReference type="PANTHER" id="PTHR47936">
    <property type="entry name" value="PPR_LONG DOMAIN-CONTAINING PROTEIN"/>
    <property type="match status" value="1"/>
</dbReference>
<gene>
    <name evidence="5" type="ORF">KFK09_017782</name>
</gene>
<dbReference type="AlphaFoldDB" id="A0A8T3ASG3"/>
<organism evidence="5 6">
    <name type="scientific">Dendrobium nobile</name>
    <name type="common">Orchid</name>
    <dbReference type="NCBI Taxonomy" id="94219"/>
    <lineage>
        <taxon>Eukaryota</taxon>
        <taxon>Viridiplantae</taxon>
        <taxon>Streptophyta</taxon>
        <taxon>Embryophyta</taxon>
        <taxon>Tracheophyta</taxon>
        <taxon>Spermatophyta</taxon>
        <taxon>Magnoliopsida</taxon>
        <taxon>Liliopsida</taxon>
        <taxon>Asparagales</taxon>
        <taxon>Orchidaceae</taxon>
        <taxon>Epidendroideae</taxon>
        <taxon>Malaxideae</taxon>
        <taxon>Dendrobiinae</taxon>
        <taxon>Dendrobium</taxon>
    </lineage>
</organism>
<comment type="caution">
    <text evidence="5">The sequence shown here is derived from an EMBL/GenBank/DDBJ whole genome shotgun (WGS) entry which is preliminary data.</text>
</comment>
<comment type="similarity">
    <text evidence="1">Belongs to the PPR family. P subfamily.</text>
</comment>
<evidence type="ECO:0000313" key="6">
    <source>
        <dbReference type="Proteomes" id="UP000829196"/>
    </source>
</evidence>
<evidence type="ECO:0000256" key="2">
    <source>
        <dbReference type="ARBA" id="ARBA00022737"/>
    </source>
</evidence>
<dbReference type="SUPFAM" id="SSF48452">
    <property type="entry name" value="TPR-like"/>
    <property type="match status" value="1"/>
</dbReference>
<proteinExistence type="inferred from homology"/>
<accession>A0A8T3ASG3</accession>
<dbReference type="Pfam" id="PF13041">
    <property type="entry name" value="PPR_2"/>
    <property type="match status" value="2"/>
</dbReference>
<feature type="repeat" description="PPR" evidence="3">
    <location>
        <begin position="273"/>
        <end position="307"/>
    </location>
</feature>
<reference evidence="5" key="1">
    <citation type="journal article" date="2022" name="Front. Genet.">
        <title>Chromosome-Scale Assembly of the Dendrobium nobile Genome Provides Insights Into the Molecular Mechanism of the Biosynthesis of the Medicinal Active Ingredient of Dendrobium.</title>
        <authorList>
            <person name="Xu Q."/>
            <person name="Niu S.-C."/>
            <person name="Li K.-L."/>
            <person name="Zheng P.-J."/>
            <person name="Zhang X.-J."/>
            <person name="Jia Y."/>
            <person name="Liu Y."/>
            <person name="Niu Y.-X."/>
            <person name="Yu L.-H."/>
            <person name="Chen D.-F."/>
            <person name="Zhang G.-Q."/>
        </authorList>
    </citation>
    <scope>NUCLEOTIDE SEQUENCE</scope>
    <source>
        <tissue evidence="5">Leaf</tissue>
    </source>
</reference>
<keyword evidence="2" id="KW-0677">Repeat</keyword>
<dbReference type="GO" id="GO:0031930">
    <property type="term" value="P:mitochondria-nucleus signaling pathway"/>
    <property type="evidence" value="ECO:0007669"/>
    <property type="project" value="TreeGrafter"/>
</dbReference>
<dbReference type="Pfam" id="PF12854">
    <property type="entry name" value="PPR_1"/>
    <property type="match status" value="1"/>
</dbReference>
<dbReference type="Proteomes" id="UP000829196">
    <property type="component" value="Unassembled WGS sequence"/>
</dbReference>
<dbReference type="PANTHER" id="PTHR47936:SF8">
    <property type="entry name" value="PENTATRICOPEPTIDE REPEAT-CONTAINING PROTEIN"/>
    <property type="match status" value="1"/>
</dbReference>
<evidence type="ECO:0000256" key="3">
    <source>
        <dbReference type="PROSITE-ProRule" id="PRU00708"/>
    </source>
</evidence>
<feature type="repeat" description="PPR" evidence="3">
    <location>
        <begin position="168"/>
        <end position="202"/>
    </location>
</feature>
<dbReference type="GO" id="GO:0009507">
    <property type="term" value="C:chloroplast"/>
    <property type="evidence" value="ECO:0007669"/>
    <property type="project" value="TreeGrafter"/>
</dbReference>
<feature type="repeat" description="PPR" evidence="3">
    <location>
        <begin position="308"/>
        <end position="343"/>
    </location>
</feature>
<dbReference type="InterPro" id="IPR002885">
    <property type="entry name" value="PPR_rpt"/>
</dbReference>